<evidence type="ECO:0000256" key="4">
    <source>
        <dbReference type="ARBA" id="ARBA00022475"/>
    </source>
</evidence>
<evidence type="ECO:0000256" key="9">
    <source>
        <dbReference type="ARBA" id="ARBA00022777"/>
    </source>
</evidence>
<evidence type="ECO:0000256" key="7">
    <source>
        <dbReference type="ARBA" id="ARBA00022692"/>
    </source>
</evidence>
<evidence type="ECO:0000256" key="1">
    <source>
        <dbReference type="ARBA" id="ARBA00000085"/>
    </source>
</evidence>
<dbReference type="Gene3D" id="3.30.565.10">
    <property type="entry name" value="Histidine kinase-like ATPase, C-terminal domain"/>
    <property type="match status" value="1"/>
</dbReference>
<keyword evidence="18" id="KW-1185">Reference proteome</keyword>
<feature type="domain" description="Histidine kinase" evidence="15">
    <location>
        <begin position="248"/>
        <end position="458"/>
    </location>
</feature>
<dbReference type="InterPro" id="IPR036097">
    <property type="entry name" value="HisK_dim/P_sf"/>
</dbReference>
<dbReference type="InterPro" id="IPR036890">
    <property type="entry name" value="HATPase_C_sf"/>
</dbReference>
<keyword evidence="10" id="KW-0067">ATP-binding</keyword>
<dbReference type="PRINTS" id="PR00344">
    <property type="entry name" value="BCTRLSENSOR"/>
</dbReference>
<organism evidence="17 18">
    <name type="scientific">Salibacterium qingdaonense</name>
    <dbReference type="NCBI Taxonomy" id="266892"/>
    <lineage>
        <taxon>Bacteria</taxon>
        <taxon>Bacillati</taxon>
        <taxon>Bacillota</taxon>
        <taxon>Bacilli</taxon>
        <taxon>Bacillales</taxon>
        <taxon>Bacillaceae</taxon>
    </lineage>
</organism>
<dbReference type="STRING" id="266892.SAMN04488054_10879"/>
<dbReference type="Pfam" id="PF00512">
    <property type="entry name" value="HisKA"/>
    <property type="match status" value="1"/>
</dbReference>
<evidence type="ECO:0000256" key="8">
    <source>
        <dbReference type="ARBA" id="ARBA00022741"/>
    </source>
</evidence>
<dbReference type="Pfam" id="PF02518">
    <property type="entry name" value="HATPase_c"/>
    <property type="match status" value="1"/>
</dbReference>
<keyword evidence="11 14" id="KW-1133">Transmembrane helix</keyword>
<evidence type="ECO:0000313" key="18">
    <source>
        <dbReference type="Proteomes" id="UP000199668"/>
    </source>
</evidence>
<sequence length="458" mass="50942">MSIKNRLIISHFIVIGLSVFALILILLFITRQYYFNNLEQNVKEEAEEAAAIYSSQFSTAAIENQVHEFISGVQNNSSLQLQVVNENGVLLKDSVEKDRTANLSDYPDVDSALSGRSSSWMGKRSGREESIIAASVPLKAGNETAGAVRYTTSLDKANDSLFIISGILLGSGVAVTGLSVLVSILLSHSIVQPIRKLTTSTEKMAEGYLSERVSTKNKDEIGQLAGSLNFMASELQRQETLKSRFISSVSHELRTPLTSIQGWAVLLRNTSEMDQENVQEGLQLIDEETERLSVMVEELLDFSKMEAGDLVLQQEWFDVKELFAELERQLMARGNRMNIDIQFKSDVMDLHADRNRVKQVLLNIVDNAIKYSPQNGTVTVRSERREKEVLMVITDDGEGIAEKDLPHIQERAYQGFNHKSGSGLGLAISTEIINRHHGRMDITSEWGIGTTVTLSFPS</sequence>
<dbReference type="PANTHER" id="PTHR45528">
    <property type="entry name" value="SENSOR HISTIDINE KINASE CPXA"/>
    <property type="match status" value="1"/>
</dbReference>
<dbReference type="PANTHER" id="PTHR45528:SF1">
    <property type="entry name" value="SENSOR HISTIDINE KINASE CPXA"/>
    <property type="match status" value="1"/>
</dbReference>
<dbReference type="SMART" id="SM00387">
    <property type="entry name" value="HATPase_c"/>
    <property type="match status" value="1"/>
</dbReference>
<dbReference type="GO" id="GO:0000155">
    <property type="term" value="F:phosphorelay sensor kinase activity"/>
    <property type="evidence" value="ECO:0007669"/>
    <property type="project" value="InterPro"/>
</dbReference>
<evidence type="ECO:0000259" key="15">
    <source>
        <dbReference type="PROSITE" id="PS50109"/>
    </source>
</evidence>
<dbReference type="OrthoDB" id="2359336at2"/>
<evidence type="ECO:0000256" key="6">
    <source>
        <dbReference type="ARBA" id="ARBA00022679"/>
    </source>
</evidence>
<keyword evidence="6" id="KW-0808">Transferase</keyword>
<name>A0A1I4LP19_9BACI</name>
<reference evidence="17 18" key="1">
    <citation type="submission" date="2016-10" db="EMBL/GenBank/DDBJ databases">
        <authorList>
            <person name="de Groot N.N."/>
        </authorList>
    </citation>
    <scope>NUCLEOTIDE SEQUENCE [LARGE SCALE GENOMIC DNA]</scope>
    <source>
        <strain evidence="17 18">CGMCC 1.6134</strain>
    </source>
</reference>
<dbReference type="SMART" id="SM00304">
    <property type="entry name" value="HAMP"/>
    <property type="match status" value="1"/>
</dbReference>
<dbReference type="AlphaFoldDB" id="A0A1I4LP19"/>
<keyword evidence="7 14" id="KW-0812">Transmembrane</keyword>
<dbReference type="Proteomes" id="UP000199668">
    <property type="component" value="Unassembled WGS sequence"/>
</dbReference>
<proteinExistence type="predicted"/>
<dbReference type="EC" id="2.7.13.3" evidence="3"/>
<evidence type="ECO:0000256" key="10">
    <source>
        <dbReference type="ARBA" id="ARBA00022840"/>
    </source>
</evidence>
<evidence type="ECO:0000256" key="12">
    <source>
        <dbReference type="ARBA" id="ARBA00023012"/>
    </source>
</evidence>
<comment type="subcellular location">
    <subcellularLocation>
        <location evidence="2">Cell membrane</location>
        <topology evidence="2">Multi-pass membrane protein</topology>
    </subcellularLocation>
</comment>
<feature type="transmembrane region" description="Helical" evidence="14">
    <location>
        <begin position="7"/>
        <end position="29"/>
    </location>
</feature>
<evidence type="ECO:0000256" key="14">
    <source>
        <dbReference type="SAM" id="Phobius"/>
    </source>
</evidence>
<dbReference type="Gene3D" id="1.10.8.500">
    <property type="entry name" value="HAMP domain in histidine kinase"/>
    <property type="match status" value="1"/>
</dbReference>
<dbReference type="RefSeq" id="WP_090926638.1">
    <property type="nucleotide sequence ID" value="NZ_FOTY01000008.1"/>
</dbReference>
<evidence type="ECO:0000256" key="11">
    <source>
        <dbReference type="ARBA" id="ARBA00022989"/>
    </source>
</evidence>
<dbReference type="InterPro" id="IPR050398">
    <property type="entry name" value="HssS/ArlS-like"/>
</dbReference>
<evidence type="ECO:0000313" key="17">
    <source>
        <dbReference type="EMBL" id="SFL92651.1"/>
    </source>
</evidence>
<dbReference type="EMBL" id="FOTY01000008">
    <property type="protein sequence ID" value="SFL92651.1"/>
    <property type="molecule type" value="Genomic_DNA"/>
</dbReference>
<dbReference type="PROSITE" id="PS50885">
    <property type="entry name" value="HAMP"/>
    <property type="match status" value="1"/>
</dbReference>
<dbReference type="InterPro" id="IPR004358">
    <property type="entry name" value="Sig_transdc_His_kin-like_C"/>
</dbReference>
<dbReference type="Gene3D" id="3.30.450.20">
    <property type="entry name" value="PAS domain"/>
    <property type="match status" value="1"/>
</dbReference>
<dbReference type="PROSITE" id="PS50109">
    <property type="entry name" value="HIS_KIN"/>
    <property type="match status" value="1"/>
</dbReference>
<keyword evidence="13 14" id="KW-0472">Membrane</keyword>
<dbReference type="GO" id="GO:0005886">
    <property type="term" value="C:plasma membrane"/>
    <property type="evidence" value="ECO:0007669"/>
    <property type="project" value="UniProtKB-SubCell"/>
</dbReference>
<evidence type="ECO:0000256" key="3">
    <source>
        <dbReference type="ARBA" id="ARBA00012438"/>
    </source>
</evidence>
<dbReference type="InterPro" id="IPR003594">
    <property type="entry name" value="HATPase_dom"/>
</dbReference>
<dbReference type="GO" id="GO:0005524">
    <property type="term" value="F:ATP binding"/>
    <property type="evidence" value="ECO:0007669"/>
    <property type="project" value="UniProtKB-KW"/>
</dbReference>
<accession>A0A1I4LP19</accession>
<protein>
    <recommendedName>
        <fullName evidence="3">histidine kinase</fullName>
        <ecNumber evidence="3">2.7.13.3</ecNumber>
    </recommendedName>
</protein>
<keyword evidence="12" id="KW-0902">Two-component regulatory system</keyword>
<dbReference type="Pfam" id="PF00672">
    <property type="entry name" value="HAMP"/>
    <property type="match status" value="1"/>
</dbReference>
<dbReference type="Gene3D" id="1.10.287.130">
    <property type="match status" value="1"/>
</dbReference>
<dbReference type="InterPro" id="IPR005467">
    <property type="entry name" value="His_kinase_dom"/>
</dbReference>
<keyword evidence="9 17" id="KW-0418">Kinase</keyword>
<dbReference type="SUPFAM" id="SSF47384">
    <property type="entry name" value="Homodimeric domain of signal transducing histidine kinase"/>
    <property type="match status" value="1"/>
</dbReference>
<dbReference type="InterPro" id="IPR003660">
    <property type="entry name" value="HAMP_dom"/>
</dbReference>
<dbReference type="SUPFAM" id="SSF158472">
    <property type="entry name" value="HAMP domain-like"/>
    <property type="match status" value="1"/>
</dbReference>
<keyword evidence="5" id="KW-0597">Phosphoprotein</keyword>
<dbReference type="InterPro" id="IPR003661">
    <property type="entry name" value="HisK_dim/P_dom"/>
</dbReference>
<dbReference type="CDD" id="cd00082">
    <property type="entry name" value="HisKA"/>
    <property type="match status" value="1"/>
</dbReference>
<dbReference type="FunFam" id="3.30.565.10:FF:000006">
    <property type="entry name" value="Sensor histidine kinase WalK"/>
    <property type="match status" value="1"/>
</dbReference>
<comment type="catalytic activity">
    <reaction evidence="1">
        <text>ATP + protein L-histidine = ADP + protein N-phospho-L-histidine.</text>
        <dbReference type="EC" id="2.7.13.3"/>
    </reaction>
</comment>
<keyword evidence="4" id="KW-1003">Cell membrane</keyword>
<evidence type="ECO:0000256" key="13">
    <source>
        <dbReference type="ARBA" id="ARBA00023136"/>
    </source>
</evidence>
<gene>
    <name evidence="17" type="ORF">SAMN04488054_10879</name>
</gene>
<dbReference type="CDD" id="cd00075">
    <property type="entry name" value="HATPase"/>
    <property type="match status" value="1"/>
</dbReference>
<dbReference type="CDD" id="cd06225">
    <property type="entry name" value="HAMP"/>
    <property type="match status" value="1"/>
</dbReference>
<keyword evidence="8" id="KW-0547">Nucleotide-binding</keyword>
<evidence type="ECO:0000256" key="2">
    <source>
        <dbReference type="ARBA" id="ARBA00004651"/>
    </source>
</evidence>
<feature type="domain" description="HAMP" evidence="16">
    <location>
        <begin position="188"/>
        <end position="240"/>
    </location>
</feature>
<dbReference type="FunFam" id="1.10.287.130:FF:000001">
    <property type="entry name" value="Two-component sensor histidine kinase"/>
    <property type="match status" value="1"/>
</dbReference>
<feature type="transmembrane region" description="Helical" evidence="14">
    <location>
        <begin position="161"/>
        <end position="186"/>
    </location>
</feature>
<dbReference type="SUPFAM" id="SSF55874">
    <property type="entry name" value="ATPase domain of HSP90 chaperone/DNA topoisomerase II/histidine kinase"/>
    <property type="match status" value="1"/>
</dbReference>
<evidence type="ECO:0000256" key="5">
    <source>
        <dbReference type="ARBA" id="ARBA00022553"/>
    </source>
</evidence>
<evidence type="ECO:0000259" key="16">
    <source>
        <dbReference type="PROSITE" id="PS50885"/>
    </source>
</evidence>
<dbReference type="SMART" id="SM00388">
    <property type="entry name" value="HisKA"/>
    <property type="match status" value="1"/>
</dbReference>